<dbReference type="PANTHER" id="PTHR46641">
    <property type="entry name" value="FMRFAMIDE RECEPTOR-RELATED"/>
    <property type="match status" value="1"/>
</dbReference>
<feature type="transmembrane region" description="Helical" evidence="1">
    <location>
        <begin position="83"/>
        <end position="102"/>
    </location>
</feature>
<keyword evidence="2" id="KW-0675">Receptor</keyword>
<evidence type="ECO:0000313" key="2">
    <source>
        <dbReference type="EMBL" id="OXA39171.1"/>
    </source>
</evidence>
<evidence type="ECO:0000256" key="1">
    <source>
        <dbReference type="SAM" id="Phobius"/>
    </source>
</evidence>
<dbReference type="EMBL" id="LNIX01000041">
    <property type="protein sequence ID" value="OXA39171.1"/>
    <property type="molecule type" value="Genomic_DNA"/>
</dbReference>
<protein>
    <submittedName>
        <fullName evidence="2">FMRFamide receptor</fullName>
    </submittedName>
</protein>
<feature type="transmembrane region" description="Helical" evidence="1">
    <location>
        <begin position="303"/>
        <end position="323"/>
    </location>
</feature>
<reference evidence="2 3" key="1">
    <citation type="submission" date="2015-12" db="EMBL/GenBank/DDBJ databases">
        <title>The genome of Folsomia candida.</title>
        <authorList>
            <person name="Faddeeva A."/>
            <person name="Derks M.F."/>
            <person name="Anvar Y."/>
            <person name="Smit S."/>
            <person name="Van Straalen N."/>
            <person name="Roelofs D."/>
        </authorList>
    </citation>
    <scope>NUCLEOTIDE SEQUENCE [LARGE SCALE GENOMIC DNA]</scope>
    <source>
        <strain evidence="2 3">VU population</strain>
        <tissue evidence="2">Whole body</tissue>
    </source>
</reference>
<sequence>MAAGPEVMVLNEQFFDNSVSNETQIDELLQFVEPRLVAKVKSSFFFVIAVVSICVGTLGISGNTLSIFVLSTKDLKKSPASGMLRWLAVWDSITIVSLVFFMDYVNVVWFHATENGKIFTYWFPLIHKVSDPLFATATMESVSMTLLLTWERYRAGLQPIEFSPNMPQIDLGKHGCRGGFKSTGMLNETRKHFTTTPIPPLDGQIFIVSAILTLPISSFDYLFHAFCCLISTSKSRRSRANRVRDITSSSEPAYMSKSVTKTVVAIVSLSLLSNALFCVYLVLDLLAGTSWAGSPSHGFYAQGMSMILLNSSANFIFYCMFGIKFRTALKNLRCLKGG</sequence>
<organism evidence="2 3">
    <name type="scientific">Folsomia candida</name>
    <name type="common">Springtail</name>
    <dbReference type="NCBI Taxonomy" id="158441"/>
    <lineage>
        <taxon>Eukaryota</taxon>
        <taxon>Metazoa</taxon>
        <taxon>Ecdysozoa</taxon>
        <taxon>Arthropoda</taxon>
        <taxon>Hexapoda</taxon>
        <taxon>Collembola</taxon>
        <taxon>Entomobryomorpha</taxon>
        <taxon>Isotomoidea</taxon>
        <taxon>Isotomidae</taxon>
        <taxon>Proisotominae</taxon>
        <taxon>Folsomia</taxon>
    </lineage>
</organism>
<dbReference type="Proteomes" id="UP000198287">
    <property type="component" value="Unassembled WGS sequence"/>
</dbReference>
<accession>A0A226D3D0</accession>
<keyword evidence="1" id="KW-0812">Transmembrane</keyword>
<feature type="transmembrane region" description="Helical" evidence="1">
    <location>
        <begin position="44"/>
        <end position="71"/>
    </location>
</feature>
<dbReference type="PANTHER" id="PTHR46641:SF2">
    <property type="entry name" value="FMRFAMIDE RECEPTOR"/>
    <property type="match status" value="1"/>
</dbReference>
<gene>
    <name evidence="2" type="ORF">Fcan01_26191</name>
</gene>
<keyword evidence="1" id="KW-1133">Transmembrane helix</keyword>
<keyword evidence="3" id="KW-1185">Reference proteome</keyword>
<dbReference type="Gene3D" id="1.20.1070.10">
    <property type="entry name" value="Rhodopsin 7-helix transmembrane proteins"/>
    <property type="match status" value="2"/>
</dbReference>
<feature type="transmembrane region" description="Helical" evidence="1">
    <location>
        <begin position="263"/>
        <end position="283"/>
    </location>
</feature>
<comment type="caution">
    <text evidence="2">The sequence shown here is derived from an EMBL/GenBank/DDBJ whole genome shotgun (WGS) entry which is preliminary data.</text>
</comment>
<dbReference type="InterPro" id="IPR052954">
    <property type="entry name" value="GPCR-Ligand_Int"/>
</dbReference>
<dbReference type="SUPFAM" id="SSF81321">
    <property type="entry name" value="Family A G protein-coupled receptor-like"/>
    <property type="match status" value="1"/>
</dbReference>
<proteinExistence type="predicted"/>
<evidence type="ECO:0000313" key="3">
    <source>
        <dbReference type="Proteomes" id="UP000198287"/>
    </source>
</evidence>
<dbReference type="AlphaFoldDB" id="A0A226D3D0"/>
<dbReference type="OrthoDB" id="10011262at2759"/>
<name>A0A226D3D0_FOLCA</name>
<keyword evidence="1" id="KW-0472">Membrane</keyword>